<dbReference type="Pfam" id="PF12552">
    <property type="entry name" value="DUF3741"/>
    <property type="match status" value="1"/>
</dbReference>
<feature type="region of interest" description="Disordered" evidence="1">
    <location>
        <begin position="402"/>
        <end position="425"/>
    </location>
</feature>
<keyword evidence="5" id="KW-1185">Reference proteome</keyword>
<name>A0A8K0HN69_9ROSA</name>
<protein>
    <recommendedName>
        <fullName evidence="6">DUF4378 domain-containing protein</fullName>
    </recommendedName>
</protein>
<feature type="compositionally biased region" description="Basic and acidic residues" evidence="1">
    <location>
        <begin position="320"/>
        <end position="332"/>
    </location>
</feature>
<evidence type="ECO:0000259" key="3">
    <source>
        <dbReference type="Pfam" id="PF14309"/>
    </source>
</evidence>
<evidence type="ECO:0000259" key="2">
    <source>
        <dbReference type="Pfam" id="PF12552"/>
    </source>
</evidence>
<dbReference type="Proteomes" id="UP000796880">
    <property type="component" value="Unassembled WGS sequence"/>
</dbReference>
<feature type="region of interest" description="Disordered" evidence="1">
    <location>
        <begin position="312"/>
        <end position="340"/>
    </location>
</feature>
<dbReference type="InterPro" id="IPR025486">
    <property type="entry name" value="DUF4378"/>
</dbReference>
<feature type="region of interest" description="Disordered" evidence="1">
    <location>
        <begin position="87"/>
        <end position="111"/>
    </location>
</feature>
<sequence>MGKHLERMDSCVGGNHPHPGCMWGILHILDNHHWHNVKKMLPHKRHGGRRRAKGNGSQKTILGNRDVGEVHDFKDAEAERLLVKEHGKDSIPANKRHGKAPVKSSNGKERGESHKFWILRYPVQPWSQKTNPIHHLEPSEKHVDEISTEETNPIHFPHTSGNTRVVDYLGNDRIARKQAINPEERDEEMVPSVNQKLRKTNQINGATSDNLINEYDDILEIFKANKEFFLKILQDPDVSKSHIHGLKNSNIKVKLTKSRSFPVADSSQVRTIRTSTLKHKQNERWFFLKGDKSLSGNQAIKPVVSKSQNGEYSFPYTADDNGKSSVMEEERSSTSASLSHGLSNHGWNQLVLNRFRDIKQKIKHVLKESRKKNNKTTTEATFHSVSLGDNEMSGRLEITIGQNGNETDSFSEDLSKRRMHRVRRSSSLNESMDKYTQLFETSFGRNAKFFHSRSLKLTNDEKASSSGRARKSCNTHYDNSMVERSDSSMNIEHSVGLTVDENDKGVPATDDLMDTNELAIRESTTQQEQAIGFAEDLDRDVPQPSETCFTDGVISTAEFSMEEGSQLSPGRPHMDESDSTLDLQNRHSTGALPAILDSTSNSETYGNENKCLDNYFLHFAPDIMENVDFNYVRNVLELSGFTNNEQLRTCHSLDQPLDISLFKELEACFHGELECNEEEVSGDCDHQILFDLVNETLQEMNEKCFTYFPRDFSFSCKTRPMCKGQHLLEEVWPKISSHLSLRPELDQSLDDVVARDLAKGDGWMNVQWETQFVALELEDLIFDQLLDEVIHS</sequence>
<feature type="region of interest" description="Disordered" evidence="1">
    <location>
        <begin position="41"/>
        <end position="62"/>
    </location>
</feature>
<evidence type="ECO:0000256" key="1">
    <source>
        <dbReference type="SAM" id="MobiDB-lite"/>
    </source>
</evidence>
<feature type="domain" description="DUF4378" evidence="3">
    <location>
        <begin position="628"/>
        <end position="788"/>
    </location>
</feature>
<dbReference type="InterPro" id="IPR022212">
    <property type="entry name" value="DUF3741"/>
</dbReference>
<evidence type="ECO:0008006" key="6">
    <source>
        <dbReference type="Google" id="ProtNLM"/>
    </source>
</evidence>
<gene>
    <name evidence="4" type="ORF">FNV43_RR05158</name>
</gene>
<feature type="compositionally biased region" description="Basic residues" evidence="1">
    <location>
        <begin position="41"/>
        <end position="53"/>
    </location>
</feature>
<proteinExistence type="predicted"/>
<dbReference type="PANTHER" id="PTHR47071:SF2">
    <property type="entry name" value="PROTEIN TRM32"/>
    <property type="match status" value="1"/>
</dbReference>
<dbReference type="EMBL" id="VOIH02000002">
    <property type="protein sequence ID" value="KAF3454710.1"/>
    <property type="molecule type" value="Genomic_DNA"/>
</dbReference>
<dbReference type="PANTHER" id="PTHR47071">
    <property type="entry name" value="PROTEIN TRM32"/>
    <property type="match status" value="1"/>
</dbReference>
<feature type="domain" description="DUF3741" evidence="2">
    <location>
        <begin position="194"/>
        <end position="237"/>
    </location>
</feature>
<organism evidence="4 5">
    <name type="scientific">Rhamnella rubrinervis</name>
    <dbReference type="NCBI Taxonomy" id="2594499"/>
    <lineage>
        <taxon>Eukaryota</taxon>
        <taxon>Viridiplantae</taxon>
        <taxon>Streptophyta</taxon>
        <taxon>Embryophyta</taxon>
        <taxon>Tracheophyta</taxon>
        <taxon>Spermatophyta</taxon>
        <taxon>Magnoliopsida</taxon>
        <taxon>eudicotyledons</taxon>
        <taxon>Gunneridae</taxon>
        <taxon>Pentapetalae</taxon>
        <taxon>rosids</taxon>
        <taxon>fabids</taxon>
        <taxon>Rosales</taxon>
        <taxon>Rhamnaceae</taxon>
        <taxon>rhamnoid group</taxon>
        <taxon>Rhamneae</taxon>
        <taxon>Rhamnella</taxon>
    </lineage>
</organism>
<dbReference type="InterPro" id="IPR044257">
    <property type="entry name" value="TRM32-like"/>
</dbReference>
<accession>A0A8K0HN69</accession>
<evidence type="ECO:0000313" key="5">
    <source>
        <dbReference type="Proteomes" id="UP000796880"/>
    </source>
</evidence>
<comment type="caution">
    <text evidence="4">The sequence shown here is derived from an EMBL/GenBank/DDBJ whole genome shotgun (WGS) entry which is preliminary data.</text>
</comment>
<dbReference type="Pfam" id="PF14309">
    <property type="entry name" value="DUF4378"/>
    <property type="match status" value="1"/>
</dbReference>
<reference evidence="4" key="1">
    <citation type="submission" date="2020-03" db="EMBL/GenBank/DDBJ databases">
        <title>A high-quality chromosome-level genome assembly of a woody plant with both climbing and erect habits, Rhamnella rubrinervis.</title>
        <authorList>
            <person name="Lu Z."/>
            <person name="Yang Y."/>
            <person name="Zhu X."/>
            <person name="Sun Y."/>
        </authorList>
    </citation>
    <scope>NUCLEOTIDE SEQUENCE</scope>
    <source>
        <strain evidence="4">BYM</strain>
        <tissue evidence="4">Leaf</tissue>
    </source>
</reference>
<dbReference type="OrthoDB" id="758104at2759"/>
<evidence type="ECO:0000313" key="4">
    <source>
        <dbReference type="EMBL" id="KAF3454710.1"/>
    </source>
</evidence>
<dbReference type="AlphaFoldDB" id="A0A8K0HN69"/>